<accession>A0A8S5PGE5</accession>
<protein>
    <submittedName>
        <fullName evidence="1">Uncharacterized protein</fullName>
    </submittedName>
</protein>
<proteinExistence type="predicted"/>
<sequence>MLRIYRFRIHSLRYRSSSDYIINAISVTNIANPSFSNALASYSTRSRAEISLCITFR</sequence>
<name>A0A8S5PGE5_9CAUD</name>
<dbReference type="EMBL" id="BK015425">
    <property type="protein sequence ID" value="DAE06050.1"/>
    <property type="molecule type" value="Genomic_DNA"/>
</dbReference>
<organism evidence="1">
    <name type="scientific">Siphoviridae sp. ctsxw88</name>
    <dbReference type="NCBI Taxonomy" id="2825701"/>
    <lineage>
        <taxon>Viruses</taxon>
        <taxon>Duplodnaviria</taxon>
        <taxon>Heunggongvirae</taxon>
        <taxon>Uroviricota</taxon>
        <taxon>Caudoviricetes</taxon>
    </lineage>
</organism>
<evidence type="ECO:0000313" key="1">
    <source>
        <dbReference type="EMBL" id="DAE06050.1"/>
    </source>
</evidence>
<reference evidence="1" key="1">
    <citation type="journal article" date="2021" name="Proc. Natl. Acad. Sci. U.S.A.">
        <title>A Catalog of Tens of Thousands of Viruses from Human Metagenomes Reveals Hidden Associations with Chronic Diseases.</title>
        <authorList>
            <person name="Tisza M.J."/>
            <person name="Buck C.B."/>
        </authorList>
    </citation>
    <scope>NUCLEOTIDE SEQUENCE</scope>
    <source>
        <strain evidence="1">Ctsxw88</strain>
    </source>
</reference>